<comment type="cofactor">
    <cofactor evidence="1">
        <name>Mg(2+)</name>
        <dbReference type="ChEBI" id="CHEBI:18420"/>
    </cofactor>
</comment>
<keyword evidence="2 3" id="KW-0378">Hydrolase</keyword>
<gene>
    <name evidence="5" type="ORF">ASTO00021_LOCUS13434</name>
</gene>
<evidence type="ECO:0000256" key="3">
    <source>
        <dbReference type="RuleBase" id="RU003476"/>
    </source>
</evidence>
<protein>
    <recommendedName>
        <fullName evidence="4">Nudix hydrolase domain-containing protein</fullName>
    </recommendedName>
</protein>
<dbReference type="InterPro" id="IPR000086">
    <property type="entry name" value="NUDIX_hydrolase_dom"/>
</dbReference>
<dbReference type="AlphaFoldDB" id="A0A7S3PLI9"/>
<dbReference type="Gene3D" id="3.90.79.10">
    <property type="entry name" value="Nucleoside Triphosphate Pyrophosphohydrolase"/>
    <property type="match status" value="1"/>
</dbReference>
<organism evidence="5">
    <name type="scientific">Aplanochytrium stocchinoi</name>
    <dbReference type="NCBI Taxonomy" id="215587"/>
    <lineage>
        <taxon>Eukaryota</taxon>
        <taxon>Sar</taxon>
        <taxon>Stramenopiles</taxon>
        <taxon>Bigyra</taxon>
        <taxon>Labyrinthulomycetes</taxon>
        <taxon>Thraustochytrida</taxon>
        <taxon>Thraustochytriidae</taxon>
        <taxon>Aplanochytrium</taxon>
    </lineage>
</organism>
<name>A0A7S3PLI9_9STRA</name>
<feature type="domain" description="Nudix hydrolase" evidence="4">
    <location>
        <begin position="107"/>
        <end position="248"/>
    </location>
</feature>
<accession>A0A7S3PLI9</accession>
<dbReference type="PANTHER" id="PTHR43046:SF14">
    <property type="entry name" value="MUTT_NUDIX FAMILY PROTEIN"/>
    <property type="match status" value="1"/>
</dbReference>
<dbReference type="InterPro" id="IPR020476">
    <property type="entry name" value="Nudix_hydrolase"/>
</dbReference>
<dbReference type="GO" id="GO:0016787">
    <property type="term" value="F:hydrolase activity"/>
    <property type="evidence" value="ECO:0007669"/>
    <property type="project" value="UniProtKB-KW"/>
</dbReference>
<dbReference type="PRINTS" id="PR00502">
    <property type="entry name" value="NUDIXFAMILY"/>
</dbReference>
<evidence type="ECO:0000256" key="2">
    <source>
        <dbReference type="ARBA" id="ARBA00022801"/>
    </source>
</evidence>
<proteinExistence type="inferred from homology"/>
<dbReference type="InterPro" id="IPR020084">
    <property type="entry name" value="NUDIX_hydrolase_CS"/>
</dbReference>
<dbReference type="PROSITE" id="PS00893">
    <property type="entry name" value="NUDIX_BOX"/>
    <property type="match status" value="1"/>
</dbReference>
<reference evidence="5" key="1">
    <citation type="submission" date="2021-01" db="EMBL/GenBank/DDBJ databases">
        <authorList>
            <person name="Corre E."/>
            <person name="Pelletier E."/>
            <person name="Niang G."/>
            <person name="Scheremetjew M."/>
            <person name="Finn R."/>
            <person name="Kale V."/>
            <person name="Holt S."/>
            <person name="Cochrane G."/>
            <person name="Meng A."/>
            <person name="Brown T."/>
            <person name="Cohen L."/>
        </authorList>
    </citation>
    <scope>NUCLEOTIDE SEQUENCE</scope>
    <source>
        <strain evidence="5">GSBS06</strain>
    </source>
</reference>
<comment type="similarity">
    <text evidence="3">Belongs to the Nudix hydrolase family.</text>
</comment>
<evidence type="ECO:0000313" key="5">
    <source>
        <dbReference type="EMBL" id="CAE0443342.1"/>
    </source>
</evidence>
<dbReference type="InterPro" id="IPR015797">
    <property type="entry name" value="NUDIX_hydrolase-like_dom_sf"/>
</dbReference>
<dbReference type="PANTHER" id="PTHR43046">
    <property type="entry name" value="GDP-MANNOSE MANNOSYL HYDROLASE"/>
    <property type="match status" value="1"/>
</dbReference>
<dbReference type="SUPFAM" id="SSF55811">
    <property type="entry name" value="Nudix"/>
    <property type="match status" value="1"/>
</dbReference>
<evidence type="ECO:0000259" key="4">
    <source>
        <dbReference type="PROSITE" id="PS51462"/>
    </source>
</evidence>
<dbReference type="PROSITE" id="PS51462">
    <property type="entry name" value="NUDIX"/>
    <property type="match status" value="1"/>
</dbReference>
<dbReference type="Pfam" id="PF00293">
    <property type="entry name" value="NUDIX"/>
    <property type="match status" value="1"/>
</dbReference>
<sequence length="327" mass="37020">MSKSDYLHDDRPGVYFVSPKTGEISPRKALFGDDLFVKAGIIKKTGKDLKAFIKQDVHGNCIVSAEGEESEGLPAGAYTINHNAVGLLYRVVALKIVPYMRKKHLNHVRLASVILPIIKFAESGKEYLLLTQRVHKKKGSYNDIWVFPGGHVERGERIAEAASREMQEETGLMINPDSLQPLCCWQEFMVTKTFQVQFLICLYVGSYEVEEGIDEVSFLKGLNPQEEEVNSAVLMPKGTWELLSQKKTKNQETSHYSHGEDDILWETDDEIDSVQGISYTKEKGYELTSFKVDDLFGQNKNVDFVHGIHGPHKFGLRMLLKKLQRTP</sequence>
<evidence type="ECO:0000256" key="1">
    <source>
        <dbReference type="ARBA" id="ARBA00001946"/>
    </source>
</evidence>
<dbReference type="EMBL" id="HBIN01017608">
    <property type="protein sequence ID" value="CAE0443342.1"/>
    <property type="molecule type" value="Transcribed_RNA"/>
</dbReference>